<dbReference type="RefSeq" id="XP_005702835.1">
    <property type="nucleotide sequence ID" value="XM_005702778.1"/>
</dbReference>
<comment type="subcellular location">
    <subcellularLocation>
        <location evidence="1">Nucleus</location>
        <location evidence="1">Nucleolus</location>
    </subcellularLocation>
</comment>
<reference evidence="9" key="1">
    <citation type="journal article" date="2013" name="Science">
        <title>Gene transfer from bacteria and archaea facilitated evolution of an extremophilic eukaryote.</title>
        <authorList>
            <person name="Schonknecht G."/>
            <person name="Chen W.H."/>
            <person name="Ternes C.M."/>
            <person name="Barbier G.G."/>
            <person name="Shrestha R.P."/>
            <person name="Stanke M."/>
            <person name="Brautigam A."/>
            <person name="Baker B.J."/>
            <person name="Banfield J.F."/>
            <person name="Garavito R.M."/>
            <person name="Carr K."/>
            <person name="Wilkerson C."/>
            <person name="Rensing S.A."/>
            <person name="Gagneul D."/>
            <person name="Dickenson N.E."/>
            <person name="Oesterhelt C."/>
            <person name="Lercher M.J."/>
            <person name="Weber A.P."/>
        </authorList>
    </citation>
    <scope>NUCLEOTIDE SEQUENCE [LARGE SCALE GENOMIC DNA]</scope>
    <source>
        <strain evidence="9">074W</strain>
    </source>
</reference>
<comment type="subunit">
    <text evidence="6">Interacts with pre-ribosome complex.</text>
</comment>
<evidence type="ECO:0000256" key="1">
    <source>
        <dbReference type="ARBA" id="ARBA00004604"/>
    </source>
</evidence>
<dbReference type="PIRSF" id="PIRSF017190">
    <property type="entry name" value="Rbsml_synth_fac_NIP7"/>
    <property type="match status" value="1"/>
</dbReference>
<keyword evidence="5 6" id="KW-0539">Nucleus</keyword>
<dbReference type="SUPFAM" id="SSF88697">
    <property type="entry name" value="PUA domain-like"/>
    <property type="match status" value="1"/>
</dbReference>
<evidence type="ECO:0000256" key="2">
    <source>
        <dbReference type="ARBA" id="ARBA00009895"/>
    </source>
</evidence>
<evidence type="ECO:0000313" key="8">
    <source>
        <dbReference type="EMBL" id="EME26315.1"/>
    </source>
</evidence>
<dbReference type="InterPro" id="IPR036974">
    <property type="entry name" value="PUA_sf"/>
</dbReference>
<evidence type="ECO:0000256" key="4">
    <source>
        <dbReference type="ARBA" id="ARBA00022884"/>
    </source>
</evidence>
<dbReference type="InterPro" id="IPR055359">
    <property type="entry name" value="Nip7_N_euk"/>
</dbReference>
<dbReference type="FunFam" id="2.30.130.10:FF:000002">
    <property type="entry name" value="60S ribosome subunit biogenesis protein NIP7 homolog"/>
    <property type="match status" value="1"/>
</dbReference>
<organism evidence="8 9">
    <name type="scientific">Galdieria sulphuraria</name>
    <name type="common">Red alga</name>
    <dbReference type="NCBI Taxonomy" id="130081"/>
    <lineage>
        <taxon>Eukaryota</taxon>
        <taxon>Rhodophyta</taxon>
        <taxon>Bangiophyceae</taxon>
        <taxon>Galdieriales</taxon>
        <taxon>Galdieriaceae</taxon>
        <taxon>Galdieria</taxon>
    </lineage>
</organism>
<dbReference type="STRING" id="130081.M2WR84"/>
<dbReference type="Pfam" id="PF03657">
    <property type="entry name" value="UPF0113"/>
    <property type="match status" value="1"/>
</dbReference>
<dbReference type="Proteomes" id="UP000030680">
    <property type="component" value="Unassembled WGS sequence"/>
</dbReference>
<feature type="domain" description="PUA" evidence="7">
    <location>
        <begin position="95"/>
        <end position="170"/>
    </location>
</feature>
<proteinExistence type="inferred from homology"/>
<dbReference type="GeneID" id="17085295"/>
<dbReference type="Gramene" id="EME26315">
    <property type="protein sequence ID" value="EME26315"/>
    <property type="gene ID" value="Gasu_60450"/>
</dbReference>
<dbReference type="InterPro" id="IPR002478">
    <property type="entry name" value="PUA"/>
</dbReference>
<dbReference type="SUPFAM" id="SSF88802">
    <property type="entry name" value="Pre-PUA domain"/>
    <property type="match status" value="1"/>
</dbReference>
<evidence type="ECO:0000256" key="5">
    <source>
        <dbReference type="ARBA" id="ARBA00023242"/>
    </source>
</evidence>
<name>M2WR84_GALSU</name>
<dbReference type="Gene3D" id="2.30.130.10">
    <property type="entry name" value="PUA domain"/>
    <property type="match status" value="1"/>
</dbReference>
<dbReference type="InterPro" id="IPR015947">
    <property type="entry name" value="PUA-like_sf"/>
</dbReference>
<keyword evidence="9" id="KW-1185">Reference proteome</keyword>
<comment type="similarity">
    <text evidence="2 6">Belongs to the NIP7 family.</text>
</comment>
<dbReference type="Gene3D" id="3.10.450.220">
    <property type="match status" value="1"/>
</dbReference>
<dbReference type="OMA" id="LISMGTC"/>
<dbReference type="AlphaFoldDB" id="M2WR84"/>
<keyword evidence="4 6" id="KW-0694">RNA-binding</keyword>
<dbReference type="GO" id="GO:0042255">
    <property type="term" value="P:ribosome assembly"/>
    <property type="evidence" value="ECO:0007669"/>
    <property type="project" value="InterPro"/>
</dbReference>
<dbReference type="CDD" id="cd21146">
    <property type="entry name" value="Nip7_N_euk"/>
    <property type="match status" value="1"/>
</dbReference>
<protein>
    <recommendedName>
        <fullName evidence="6">60S ribosome subunit biogenesis protein NIP7 homolog</fullName>
    </recommendedName>
</protein>
<dbReference type="InterPro" id="IPR040598">
    <property type="entry name" value="NIP7_N"/>
</dbReference>
<evidence type="ECO:0000256" key="6">
    <source>
        <dbReference type="PIRNR" id="PIRNR017190"/>
    </source>
</evidence>
<dbReference type="SMART" id="SM00359">
    <property type="entry name" value="PUA"/>
    <property type="match status" value="1"/>
</dbReference>
<evidence type="ECO:0000313" key="9">
    <source>
        <dbReference type="Proteomes" id="UP000030680"/>
    </source>
</evidence>
<dbReference type="GO" id="GO:0003723">
    <property type="term" value="F:RNA binding"/>
    <property type="evidence" value="ECO:0007669"/>
    <property type="project" value="UniProtKB-KW"/>
</dbReference>
<evidence type="ECO:0000256" key="3">
    <source>
        <dbReference type="ARBA" id="ARBA00022517"/>
    </source>
</evidence>
<sequence length="184" mass="20639">MRNLTEEELRVVFEKLAKFIGKDIKALVEDSNENYCFRLQKDRVYYAREVVAAAATNIARHNLASLGICVGKFTHGGRFQVHITFVTYLARLAKYKVWLKPQSEMSFLYGNNVLKGGVARMTENTPKNQQVVVFNQSEIPLGFGVSARSSLEVQQASSTDLIVLNQADVGSYLRDEDHFVGCGL</sequence>
<dbReference type="InterPro" id="IPR005155">
    <property type="entry name" value="UPF0113_PUA"/>
</dbReference>
<accession>M2WR84</accession>
<dbReference type="InterPro" id="IPR016686">
    <property type="entry name" value="Ribosomal_synth_fac_NIP7"/>
</dbReference>
<comment type="function">
    <text evidence="6">Required for proper 27S pre-rRNA processing and 60S ribosome subunit assembly.</text>
</comment>
<dbReference type="EMBL" id="KB454553">
    <property type="protein sequence ID" value="EME26315.1"/>
    <property type="molecule type" value="Genomic_DNA"/>
</dbReference>
<gene>
    <name evidence="8" type="ORF">Gasu_60450</name>
</gene>
<dbReference type="Pfam" id="PF17833">
    <property type="entry name" value="pre-PUA_NIP7"/>
    <property type="match status" value="1"/>
</dbReference>
<keyword evidence="3 6" id="KW-0690">Ribosome biogenesis</keyword>
<dbReference type="CDD" id="cd21151">
    <property type="entry name" value="PUA_Nip7-like"/>
    <property type="match status" value="1"/>
</dbReference>
<dbReference type="GO" id="GO:0005730">
    <property type="term" value="C:nucleolus"/>
    <property type="evidence" value="ECO:0007669"/>
    <property type="project" value="UniProtKB-SubCell"/>
</dbReference>
<dbReference type="OrthoDB" id="27490at2759"/>
<dbReference type="PROSITE" id="PS50890">
    <property type="entry name" value="PUA"/>
    <property type="match status" value="1"/>
</dbReference>
<evidence type="ECO:0000259" key="7">
    <source>
        <dbReference type="SMART" id="SM00359"/>
    </source>
</evidence>
<dbReference type="eggNOG" id="KOG3492">
    <property type="taxonomic scope" value="Eukaryota"/>
</dbReference>
<dbReference type="FunFam" id="3.10.450.220:FF:000001">
    <property type="entry name" value="60S ribosome subunit biogenesis protein NIP7 homolog"/>
    <property type="match status" value="1"/>
</dbReference>
<dbReference type="KEGG" id="gsl:Gasu_60450"/>